<feature type="domain" description="VOC" evidence="1">
    <location>
        <begin position="3"/>
        <end position="125"/>
    </location>
</feature>
<dbReference type="AlphaFoldDB" id="A0A382XZ73"/>
<dbReference type="SUPFAM" id="SSF54593">
    <property type="entry name" value="Glyoxalase/Bleomycin resistance protein/Dihydroxybiphenyl dioxygenase"/>
    <property type="match status" value="1"/>
</dbReference>
<name>A0A382XZ73_9ZZZZ</name>
<evidence type="ECO:0000313" key="2">
    <source>
        <dbReference type="EMBL" id="SVD76417.1"/>
    </source>
</evidence>
<reference evidence="2" key="1">
    <citation type="submission" date="2018-05" db="EMBL/GenBank/DDBJ databases">
        <authorList>
            <person name="Lanie J.A."/>
            <person name="Ng W.-L."/>
            <person name="Kazmierczak K.M."/>
            <person name="Andrzejewski T.M."/>
            <person name="Davidsen T.M."/>
            <person name="Wayne K.J."/>
            <person name="Tettelin H."/>
            <person name="Glass J.I."/>
            <person name="Rusch D."/>
            <person name="Podicherti R."/>
            <person name="Tsui H.-C.T."/>
            <person name="Winkler M.E."/>
        </authorList>
    </citation>
    <scope>NUCLEOTIDE SEQUENCE</scope>
</reference>
<organism evidence="2">
    <name type="scientific">marine metagenome</name>
    <dbReference type="NCBI Taxonomy" id="408172"/>
    <lineage>
        <taxon>unclassified sequences</taxon>
        <taxon>metagenomes</taxon>
        <taxon>ecological metagenomes</taxon>
    </lineage>
</organism>
<dbReference type="InterPro" id="IPR004360">
    <property type="entry name" value="Glyas_Fos-R_dOase_dom"/>
</dbReference>
<dbReference type="Pfam" id="PF00903">
    <property type="entry name" value="Glyoxalase"/>
    <property type="match status" value="1"/>
</dbReference>
<dbReference type="InterPro" id="IPR037523">
    <property type="entry name" value="VOC_core"/>
</dbReference>
<dbReference type="CDD" id="cd06587">
    <property type="entry name" value="VOC"/>
    <property type="match status" value="1"/>
</dbReference>
<gene>
    <name evidence="2" type="ORF">METZ01_LOCUS429271</name>
</gene>
<dbReference type="InterPro" id="IPR029068">
    <property type="entry name" value="Glyas_Bleomycin-R_OHBP_Dase"/>
</dbReference>
<sequence>MALLRHLALRCRNVETSRTFYEDILGFTFVGYRGNGTAVDLSDGTSNITLLPHEGKRPVLEEGEEYIHFGIIVDDLEGVWKRLKGWGSNAEKTVKGRTGLDKEAMPEIAFKTLDPDGNVIDVSCDREEWRGTSV</sequence>
<dbReference type="EMBL" id="UINC01171711">
    <property type="protein sequence ID" value="SVD76417.1"/>
    <property type="molecule type" value="Genomic_DNA"/>
</dbReference>
<dbReference type="Gene3D" id="3.10.180.10">
    <property type="entry name" value="2,3-Dihydroxybiphenyl 1,2-Dioxygenase, domain 1"/>
    <property type="match status" value="1"/>
</dbReference>
<evidence type="ECO:0000259" key="1">
    <source>
        <dbReference type="PROSITE" id="PS51819"/>
    </source>
</evidence>
<protein>
    <recommendedName>
        <fullName evidence="1">VOC domain-containing protein</fullName>
    </recommendedName>
</protein>
<accession>A0A382XZ73</accession>
<dbReference type="PROSITE" id="PS51819">
    <property type="entry name" value="VOC"/>
    <property type="match status" value="1"/>
</dbReference>
<proteinExistence type="predicted"/>